<gene>
    <name evidence="6" type="ORF">DN53_13015</name>
</gene>
<evidence type="ECO:0000313" key="6">
    <source>
        <dbReference type="EMBL" id="RYC51744.1"/>
    </source>
</evidence>
<accession>A0A444VLV2</accession>
<comment type="similarity">
    <text evidence="2">Belongs to the serine/threonine dehydratase family.</text>
</comment>
<dbReference type="InterPro" id="IPR001926">
    <property type="entry name" value="TrpB-like_PALP"/>
</dbReference>
<dbReference type="Gene3D" id="3.40.50.1100">
    <property type="match status" value="2"/>
</dbReference>
<dbReference type="FunFam" id="3.40.50.1100:FF:000007">
    <property type="entry name" value="L-threonine dehydratase catabolic TdcB"/>
    <property type="match status" value="1"/>
</dbReference>
<dbReference type="GO" id="GO:0000287">
    <property type="term" value="F:magnesium ion binding"/>
    <property type="evidence" value="ECO:0007669"/>
    <property type="project" value="TreeGrafter"/>
</dbReference>
<keyword evidence="3" id="KW-0663">Pyridoxal phosphate</keyword>
<dbReference type="PANTHER" id="PTHR43050">
    <property type="entry name" value="SERINE / THREONINE RACEMASE FAMILY MEMBER"/>
    <property type="match status" value="1"/>
</dbReference>
<feature type="domain" description="Tryptophan synthase beta chain-like PALP" evidence="5">
    <location>
        <begin position="13"/>
        <end position="301"/>
    </location>
</feature>
<dbReference type="GO" id="GO:0030170">
    <property type="term" value="F:pyridoxal phosphate binding"/>
    <property type="evidence" value="ECO:0007669"/>
    <property type="project" value="TreeGrafter"/>
</dbReference>
<protein>
    <submittedName>
        <fullName evidence="6">Serine dehydratase</fullName>
    </submittedName>
</protein>
<reference evidence="6 7" key="1">
    <citation type="submission" date="2014-04" db="EMBL/GenBank/DDBJ databases">
        <title>Whole genome of Muricauda olearia.</title>
        <authorList>
            <person name="Zhang X.-H."/>
            <person name="Tang K."/>
        </authorList>
    </citation>
    <scope>NUCLEOTIDE SEQUENCE [LARGE SCALE GENOMIC DNA]</scope>
    <source>
        <strain evidence="6 7">Th120</strain>
    </source>
</reference>
<dbReference type="InterPro" id="IPR036052">
    <property type="entry name" value="TrpB-like_PALP_sf"/>
</dbReference>
<comment type="cofactor">
    <cofactor evidence="1">
        <name>pyridoxal 5'-phosphate</name>
        <dbReference type="ChEBI" id="CHEBI:597326"/>
    </cofactor>
</comment>
<dbReference type="GO" id="GO:0003941">
    <property type="term" value="F:L-serine ammonia-lyase activity"/>
    <property type="evidence" value="ECO:0007669"/>
    <property type="project" value="TreeGrafter"/>
</dbReference>
<comment type="caution">
    <text evidence="6">The sequence shown here is derived from an EMBL/GenBank/DDBJ whole genome shotgun (WGS) entry which is preliminary data.</text>
</comment>
<dbReference type="Pfam" id="PF00291">
    <property type="entry name" value="PALP"/>
    <property type="match status" value="1"/>
</dbReference>
<dbReference type="GO" id="GO:0018114">
    <property type="term" value="F:threonine racemase activity"/>
    <property type="evidence" value="ECO:0007669"/>
    <property type="project" value="TreeGrafter"/>
</dbReference>
<dbReference type="AlphaFoldDB" id="A0A444VLV2"/>
<evidence type="ECO:0000256" key="4">
    <source>
        <dbReference type="ARBA" id="ARBA00023239"/>
    </source>
</evidence>
<dbReference type="GO" id="GO:0005524">
    <property type="term" value="F:ATP binding"/>
    <property type="evidence" value="ECO:0007669"/>
    <property type="project" value="TreeGrafter"/>
</dbReference>
<keyword evidence="7" id="KW-1185">Reference proteome</keyword>
<evidence type="ECO:0000256" key="1">
    <source>
        <dbReference type="ARBA" id="ARBA00001933"/>
    </source>
</evidence>
<sequence>MEKQLSTCHQNILPYIHNTPVISSNYFNKITGAKIFFKCENFQKTGSFKVRGALNALKHLTDSKRLNSVVTHSSGNFAQALALAAHKFGIQSYIVMPRNAPKVKKEGVLEYGGVIIECEPTLYDRERTARRICLEKGATLVHPSNDLNIILGQATSCKELLEVHPNLDYVLTPVGGGGLVAGTIIAVKYYGKSTCRVIGGEPFQVDDAYRSLRNGAIESNSSTNTIADGLKTNLGEVNFPIIRDGIEMIVRVTEDEIVKAMRLVWERMKIIIEPSSAVAVAVLTKKKKLFHEKKIGVILSGGNIDVDDLLYRLHQNSIPRQEAKNERGLNNERNR</sequence>
<dbReference type="EMBL" id="JJMP01000004">
    <property type="protein sequence ID" value="RYC51744.1"/>
    <property type="molecule type" value="Genomic_DNA"/>
</dbReference>
<evidence type="ECO:0000256" key="3">
    <source>
        <dbReference type="ARBA" id="ARBA00022898"/>
    </source>
</evidence>
<keyword evidence="4" id="KW-0456">Lyase</keyword>
<evidence type="ECO:0000256" key="2">
    <source>
        <dbReference type="ARBA" id="ARBA00010869"/>
    </source>
</evidence>
<proteinExistence type="inferred from homology"/>
<dbReference type="Proteomes" id="UP000290261">
    <property type="component" value="Unassembled WGS sequence"/>
</dbReference>
<organism evidence="6 7">
    <name type="scientific">Flagellimonas olearia</name>
    <dbReference type="NCBI Taxonomy" id="552546"/>
    <lineage>
        <taxon>Bacteria</taxon>
        <taxon>Pseudomonadati</taxon>
        <taxon>Bacteroidota</taxon>
        <taxon>Flavobacteriia</taxon>
        <taxon>Flavobacteriales</taxon>
        <taxon>Flavobacteriaceae</taxon>
        <taxon>Flagellimonas</taxon>
    </lineage>
</organism>
<dbReference type="CDD" id="cd01562">
    <property type="entry name" value="Thr-dehyd"/>
    <property type="match status" value="1"/>
</dbReference>
<evidence type="ECO:0000313" key="7">
    <source>
        <dbReference type="Proteomes" id="UP000290261"/>
    </source>
</evidence>
<dbReference type="GO" id="GO:0030378">
    <property type="term" value="F:serine racemase activity"/>
    <property type="evidence" value="ECO:0007669"/>
    <property type="project" value="TreeGrafter"/>
</dbReference>
<evidence type="ECO:0000259" key="5">
    <source>
        <dbReference type="Pfam" id="PF00291"/>
    </source>
</evidence>
<dbReference type="SUPFAM" id="SSF53686">
    <property type="entry name" value="Tryptophan synthase beta subunit-like PLP-dependent enzymes"/>
    <property type="match status" value="1"/>
</dbReference>
<dbReference type="GO" id="GO:0070179">
    <property type="term" value="P:D-serine biosynthetic process"/>
    <property type="evidence" value="ECO:0007669"/>
    <property type="project" value="TreeGrafter"/>
</dbReference>
<name>A0A444VLV2_9FLAO</name>
<dbReference type="PANTHER" id="PTHR43050:SF1">
    <property type="entry name" value="SERINE RACEMASE"/>
    <property type="match status" value="1"/>
</dbReference>